<feature type="transmembrane region" description="Helical" evidence="5">
    <location>
        <begin position="258"/>
        <end position="278"/>
    </location>
</feature>
<dbReference type="Proteomes" id="UP000007800">
    <property type="component" value="Unassembled WGS sequence"/>
</dbReference>
<organism evidence="8">
    <name type="scientific">Perkinsus marinus (strain ATCC 50983 / TXsc)</name>
    <dbReference type="NCBI Taxonomy" id="423536"/>
    <lineage>
        <taxon>Eukaryota</taxon>
        <taxon>Sar</taxon>
        <taxon>Alveolata</taxon>
        <taxon>Perkinsozoa</taxon>
        <taxon>Perkinsea</taxon>
        <taxon>Perkinsida</taxon>
        <taxon>Perkinsidae</taxon>
        <taxon>Perkinsus</taxon>
    </lineage>
</organism>
<dbReference type="EMBL" id="GG686838">
    <property type="protein sequence ID" value="EEQ98056.1"/>
    <property type="molecule type" value="Genomic_DNA"/>
</dbReference>
<keyword evidence="2 5" id="KW-0812">Transmembrane</keyword>
<dbReference type="RefSeq" id="XP_002765339.1">
    <property type="nucleotide sequence ID" value="XM_002765293.1"/>
</dbReference>
<feature type="transmembrane region" description="Helical" evidence="5">
    <location>
        <begin position="35"/>
        <end position="54"/>
    </location>
</feature>
<reference evidence="7 8" key="1">
    <citation type="submission" date="2008-07" db="EMBL/GenBank/DDBJ databases">
        <authorList>
            <person name="El-Sayed N."/>
            <person name="Caler E."/>
            <person name="Inman J."/>
            <person name="Amedeo P."/>
            <person name="Hass B."/>
            <person name="Wortman J."/>
        </authorList>
    </citation>
    <scope>NUCLEOTIDE SEQUENCE [LARGE SCALE GENOMIC DNA]</scope>
    <source>
        <strain evidence="8">ATCC 50983 / TXsc</strain>
    </source>
</reference>
<keyword evidence="8" id="KW-1185">Reference proteome</keyword>
<feature type="transmembrane region" description="Helical" evidence="5">
    <location>
        <begin position="134"/>
        <end position="154"/>
    </location>
</feature>
<dbReference type="GO" id="GO:0016020">
    <property type="term" value="C:membrane"/>
    <property type="evidence" value="ECO:0007669"/>
    <property type="project" value="UniProtKB-SubCell"/>
</dbReference>
<feature type="transmembrane region" description="Helical" evidence="5">
    <location>
        <begin position="189"/>
        <end position="206"/>
    </location>
</feature>
<evidence type="ECO:0000259" key="6">
    <source>
        <dbReference type="Pfam" id="PF06813"/>
    </source>
</evidence>
<evidence type="ECO:0000313" key="8">
    <source>
        <dbReference type="Proteomes" id="UP000007800"/>
    </source>
</evidence>
<dbReference type="InterPro" id="IPR010658">
    <property type="entry name" value="Nodulin-like"/>
</dbReference>
<dbReference type="SUPFAM" id="SSF103473">
    <property type="entry name" value="MFS general substrate transporter"/>
    <property type="match status" value="1"/>
</dbReference>
<dbReference type="PANTHER" id="PTHR21576:SF158">
    <property type="entry name" value="RIBOSOMAL RNA-PROCESSING PROTEIN 12-LIKE CONSERVED DOMAIN-CONTAINING PROTEIN"/>
    <property type="match status" value="1"/>
</dbReference>
<dbReference type="PANTHER" id="PTHR21576">
    <property type="entry name" value="UNCHARACTERIZED NODULIN-LIKE PROTEIN"/>
    <property type="match status" value="1"/>
</dbReference>
<evidence type="ECO:0000256" key="5">
    <source>
        <dbReference type="SAM" id="Phobius"/>
    </source>
</evidence>
<evidence type="ECO:0000256" key="4">
    <source>
        <dbReference type="ARBA" id="ARBA00023136"/>
    </source>
</evidence>
<proteinExistence type="predicted"/>
<evidence type="ECO:0000313" key="7">
    <source>
        <dbReference type="EMBL" id="EEQ98056.1"/>
    </source>
</evidence>
<dbReference type="OrthoDB" id="410267at2759"/>
<keyword evidence="3 5" id="KW-1133">Transmembrane helix</keyword>
<evidence type="ECO:0000256" key="1">
    <source>
        <dbReference type="ARBA" id="ARBA00004141"/>
    </source>
</evidence>
<feature type="transmembrane region" description="Helical" evidence="5">
    <location>
        <begin position="227"/>
        <end position="246"/>
    </location>
</feature>
<sequence length="280" mass="29278">MSFVLVLLAGIGYCFPLYSDALMHALGMSRSQLTLVPALLNVGGGLVTPAGFCITTWGLKIAIMIAGILMIVGYLGMYTISTVTAVQSVLGDLGLVAVAYLLAFTMGHGSGWLDCIAVTANTTNYPTAKGQATGITKCIFGVAAPTITLLFITFNGTQSDTYPLRAERLVNNPSEYAAISPAMARSDFLYYYSGLSAAYGGGLAFINNQAQIIPSADTTDRAHIVGALLTTVTATSAASRVITGWAADRLTFLSRPGYVVLLIAMMAAAFTAFVLVVCGH</sequence>
<dbReference type="InParanoid" id="C5LZ47"/>
<gene>
    <name evidence="7" type="ORF">Pmar_PMAR016134</name>
</gene>
<accession>C5LZ47</accession>
<comment type="subcellular location">
    <subcellularLocation>
        <location evidence="1">Membrane</location>
        <topology evidence="1">Multi-pass membrane protein</topology>
    </subcellularLocation>
</comment>
<protein>
    <recommendedName>
        <fullName evidence="6">Nodulin-like domain-containing protein</fullName>
    </recommendedName>
</protein>
<dbReference type="AlphaFoldDB" id="C5LZ47"/>
<keyword evidence="4 5" id="KW-0472">Membrane</keyword>
<dbReference type="InterPro" id="IPR036259">
    <property type="entry name" value="MFS_trans_sf"/>
</dbReference>
<name>C5LZ47_PERM5</name>
<feature type="transmembrane region" description="Helical" evidence="5">
    <location>
        <begin position="61"/>
        <end position="81"/>
    </location>
</feature>
<feature type="transmembrane region" description="Helical" evidence="5">
    <location>
        <begin position="93"/>
        <end position="113"/>
    </location>
</feature>
<dbReference type="Pfam" id="PF06813">
    <property type="entry name" value="Nodulin-like"/>
    <property type="match status" value="1"/>
</dbReference>
<dbReference type="GeneID" id="9040482"/>
<evidence type="ECO:0000256" key="3">
    <source>
        <dbReference type="ARBA" id="ARBA00022989"/>
    </source>
</evidence>
<evidence type="ECO:0000256" key="2">
    <source>
        <dbReference type="ARBA" id="ARBA00022692"/>
    </source>
</evidence>
<feature type="domain" description="Nodulin-like" evidence="6">
    <location>
        <begin position="3"/>
        <end position="162"/>
    </location>
</feature>